<keyword evidence="10" id="KW-1185">Reference proteome</keyword>
<protein>
    <recommendedName>
        <fullName evidence="2">alpha-L-rhamnosidase</fullName>
        <ecNumber evidence="2">3.2.1.40</ecNumber>
    </recommendedName>
</protein>
<accession>C0EGF1</accession>
<evidence type="ECO:0000259" key="6">
    <source>
        <dbReference type="Pfam" id="PF17389"/>
    </source>
</evidence>
<evidence type="ECO:0000313" key="10">
    <source>
        <dbReference type="Proteomes" id="UP000003340"/>
    </source>
</evidence>
<dbReference type="InterPro" id="IPR035396">
    <property type="entry name" value="Bac_rhamnosid6H"/>
</dbReference>
<dbReference type="Pfam" id="PF25788">
    <property type="entry name" value="Ig_Rha78A_N"/>
    <property type="match status" value="1"/>
</dbReference>
<evidence type="ECO:0000259" key="8">
    <source>
        <dbReference type="Pfam" id="PF25275"/>
    </source>
</evidence>
<dbReference type="Gene3D" id="2.60.40.10">
    <property type="entry name" value="Immunoglobulins"/>
    <property type="match status" value="1"/>
</dbReference>
<dbReference type="STRING" id="537013.CLOSTMETH_02944"/>
<evidence type="ECO:0000259" key="7">
    <source>
        <dbReference type="Pfam" id="PF17390"/>
    </source>
</evidence>
<feature type="domain" description="Alpha-L-rhamnosidase six-hairpin glycosidase" evidence="6">
    <location>
        <begin position="441"/>
        <end position="767"/>
    </location>
</feature>
<dbReference type="Pfam" id="PF25275">
    <property type="entry name" value="Golvesin_C"/>
    <property type="match status" value="1"/>
</dbReference>
<dbReference type="Pfam" id="PF08531">
    <property type="entry name" value="Bac_rhamnosid_N"/>
    <property type="match status" value="1"/>
</dbReference>
<reference evidence="9 10" key="1">
    <citation type="submission" date="2009-01" db="EMBL/GenBank/DDBJ databases">
        <authorList>
            <person name="Fulton L."/>
            <person name="Clifton S."/>
            <person name="Fulton B."/>
            <person name="Xu J."/>
            <person name="Minx P."/>
            <person name="Pepin K.H."/>
            <person name="Johnson M."/>
            <person name="Bhonagiri V."/>
            <person name="Nash W.E."/>
            <person name="Mardis E.R."/>
            <person name="Wilson R.K."/>
        </authorList>
    </citation>
    <scope>NUCLEOTIDE SEQUENCE [LARGE SCALE GENOMIC DNA]</scope>
    <source>
        <strain evidence="9 10">DSM 5476</strain>
    </source>
</reference>
<evidence type="ECO:0000256" key="3">
    <source>
        <dbReference type="ARBA" id="ARBA00022801"/>
    </source>
</evidence>
<dbReference type="SUPFAM" id="SSF48208">
    <property type="entry name" value="Six-hairpin glycosidases"/>
    <property type="match status" value="1"/>
</dbReference>
<evidence type="ECO:0000256" key="2">
    <source>
        <dbReference type="ARBA" id="ARBA00012652"/>
    </source>
</evidence>
<dbReference type="GO" id="GO:0005975">
    <property type="term" value="P:carbohydrate metabolic process"/>
    <property type="evidence" value="ECO:0007669"/>
    <property type="project" value="InterPro"/>
</dbReference>
<dbReference type="InterPro" id="IPR013783">
    <property type="entry name" value="Ig-like_fold"/>
</dbReference>
<evidence type="ECO:0000259" key="5">
    <source>
        <dbReference type="Pfam" id="PF08531"/>
    </source>
</evidence>
<dbReference type="InterPro" id="IPR012341">
    <property type="entry name" value="6hp_glycosidase-like_sf"/>
</dbReference>
<dbReference type="Pfam" id="PF05592">
    <property type="entry name" value="Bac_rhamnosid"/>
    <property type="match status" value="1"/>
</dbReference>
<dbReference type="InterPro" id="IPR013737">
    <property type="entry name" value="Bac_rhamnosid_N"/>
</dbReference>
<dbReference type="Gene3D" id="2.60.120.260">
    <property type="entry name" value="Galactose-binding domain-like"/>
    <property type="match status" value="2"/>
</dbReference>
<feature type="domain" description="Alpha-L-rhamnosidase C-terminal" evidence="7">
    <location>
        <begin position="769"/>
        <end position="842"/>
    </location>
</feature>
<comment type="caution">
    <text evidence="9">The sequence shown here is derived from an EMBL/GenBank/DDBJ whole genome shotgun (WGS) entry which is preliminary data.</text>
</comment>
<sequence length="1079" mass="119490">MIPCVLIAGLLTTTGLPQAIAREGISQPLSVCEPLTNGVDSPEAVDPGAPQFSWKLTSSQRDVRQTAYQIVLSDAQGKTVWDSGKVESDSSSGVLYTGEELCSDTFYTWKVRVWDSRGQQSEFSEPAPFRVGLAKSDWTASYIWDGSENQNDFAYFRKGFRIDKPVQEAVVYTSAHNDYQLYLNGEPVGVGPARSDPYSYGQYCAYDVTDLLEQGDNAFAALAHWHGVWSDSGVNAKPAYILEARIRYEDGTSETIKTDESWKCQPTTPYIEENPVYFGFYGGVNNRASIQYDARREIPGWNTVSFDDSNWQAAQVVDRQEYNLYAQLVSEQAEMESLSPVSVVRQGENWVVDFGKCLTGWPELKLHANQAGDSVKVQYWEVEQGWGDAGYDSYLCAGGEETFKAPYVRHTSFRLLEISGYSGELTADDVWGIVAYSSVDKQGNFFSSDSRLNAVYEMCERSGRQNIQQGIISVDANREQSPWTADSWNIGVGCLYNHKDTMLIDKVIKDYAGEQLESGNFLTCSPAKDYHSEMAEWSLYWPMLLWEQYLFSGDAKLLSDYYPNLTKFLDYIERSRNPGTGLYNPPGWRASDYAGGSLENGGENIATNSQIYQVLEIAAQISQLVGQDADAQSYSQAAAELKNAVNRNLLVDGRKYRTTSSSGQIHPLGTAWALRSGIVPAAFEQRVIEWFASQKGNYDVGGYGGDALYNGLYQAGLGKIATEDYARYDQMLEKNNTNWESFGALSPDNMGNHAWTAYPSYLLPKYVGGVQPTSGGFATFDVKPVTGGLTWAETTVPTARGEIHTRWESLDEEHLTLNVTVPANTVAKIYLPDNDMDSLTVTEGGTPVFADGVFLPGVDGLHDGTLTQGYVVFTAGSGEYSFAVSGNPLHTPDPGEEQPETGIILDDNQAVFEGNWVYETASNHNDRYGDGFRYSPWVSGEPTARATYSATVEQAGRYSVYAWWGTHPNRATDTPYTIRCGDRVETVRVNQEVDGGQWNLLGTYDVPEGGTVTVEITNDANEYVIADAVRIAPYEETQPDTYTPFQQLQLTVYEMEKADTGNCTRPSVLAAFQQALRDA</sequence>
<dbReference type="AlphaFoldDB" id="C0EGF1"/>
<dbReference type="InterPro" id="IPR016007">
    <property type="entry name" value="Alpha_rhamnosid"/>
</dbReference>
<dbReference type="Gene3D" id="1.50.10.10">
    <property type="match status" value="1"/>
</dbReference>
<organism evidence="9 10">
    <name type="scientific">[Clostridium] methylpentosum DSM 5476</name>
    <dbReference type="NCBI Taxonomy" id="537013"/>
    <lineage>
        <taxon>Bacteria</taxon>
        <taxon>Bacillati</taxon>
        <taxon>Bacillota</taxon>
        <taxon>Clostridia</taxon>
        <taxon>Eubacteriales</taxon>
        <taxon>Oscillospiraceae</taxon>
        <taxon>Oscillospiraceae incertae sedis</taxon>
    </lineage>
</organism>
<dbReference type="eggNOG" id="COG1649">
    <property type="taxonomic scope" value="Bacteria"/>
</dbReference>
<keyword evidence="3" id="KW-0378">Hydrolase</keyword>
<gene>
    <name evidence="9" type="ORF">CLOSTMETH_02944</name>
</gene>
<dbReference type="InterPro" id="IPR008902">
    <property type="entry name" value="Rhamnosid_concanavalin"/>
</dbReference>
<feature type="domain" description="Bacterial alpha-L-rhamnosidase N-terminal" evidence="5">
    <location>
        <begin position="164"/>
        <end position="328"/>
    </location>
</feature>
<dbReference type="InterPro" id="IPR033803">
    <property type="entry name" value="CBD-like_Golvesin-Xly"/>
</dbReference>
<dbReference type="Gene3D" id="2.60.420.10">
    <property type="entry name" value="Maltose phosphorylase, domain 3"/>
    <property type="match status" value="1"/>
</dbReference>
<feature type="domain" description="Golvesin/Xly CBD-like" evidence="8">
    <location>
        <begin position="907"/>
        <end position="1031"/>
    </location>
</feature>
<dbReference type="Pfam" id="PF17389">
    <property type="entry name" value="Bac_rhamnosid6H"/>
    <property type="match status" value="1"/>
</dbReference>
<dbReference type="InterPro" id="IPR035398">
    <property type="entry name" value="Bac_rhamnosid_C"/>
</dbReference>
<dbReference type="GO" id="GO:0030596">
    <property type="term" value="F:alpha-L-rhamnosidase activity"/>
    <property type="evidence" value="ECO:0007669"/>
    <property type="project" value="UniProtKB-EC"/>
</dbReference>
<evidence type="ECO:0000313" key="9">
    <source>
        <dbReference type="EMBL" id="EEG29427.1"/>
    </source>
</evidence>
<evidence type="ECO:0000256" key="1">
    <source>
        <dbReference type="ARBA" id="ARBA00001445"/>
    </source>
</evidence>
<comment type="catalytic activity">
    <reaction evidence="1">
        <text>Hydrolysis of terminal non-reducing alpha-L-rhamnose residues in alpha-L-rhamnosides.</text>
        <dbReference type="EC" id="3.2.1.40"/>
    </reaction>
</comment>
<dbReference type="PANTHER" id="PTHR33307:SF6">
    <property type="entry name" value="ALPHA-RHAMNOSIDASE (EUROFUNG)-RELATED"/>
    <property type="match status" value="1"/>
</dbReference>
<reference evidence="9 10" key="2">
    <citation type="submission" date="2009-02" db="EMBL/GenBank/DDBJ databases">
        <title>Draft genome sequence of Clostridium methylpentosum (DSM 5476).</title>
        <authorList>
            <person name="Sudarsanam P."/>
            <person name="Ley R."/>
            <person name="Guruge J."/>
            <person name="Turnbaugh P.J."/>
            <person name="Mahowald M."/>
            <person name="Liep D."/>
            <person name="Gordon J."/>
        </authorList>
    </citation>
    <scope>NUCLEOTIDE SEQUENCE [LARGE SCALE GENOMIC DNA]</scope>
    <source>
        <strain evidence="9 10">DSM 5476</strain>
    </source>
</reference>
<name>C0EGF1_9FIRM</name>
<dbReference type="InterPro" id="IPR008928">
    <property type="entry name" value="6-hairpin_glycosidase_sf"/>
</dbReference>
<evidence type="ECO:0000259" key="4">
    <source>
        <dbReference type="Pfam" id="PF05592"/>
    </source>
</evidence>
<dbReference type="HOGENOM" id="CLU_260903_0_0_9"/>
<dbReference type="PANTHER" id="PTHR33307">
    <property type="entry name" value="ALPHA-RHAMNOSIDASE (EUROFUNG)"/>
    <property type="match status" value="1"/>
</dbReference>
<dbReference type="EMBL" id="ACEC01000102">
    <property type="protein sequence ID" value="EEG29427.1"/>
    <property type="molecule type" value="Genomic_DNA"/>
</dbReference>
<dbReference type="EC" id="3.2.1.40" evidence="2"/>
<dbReference type="eggNOG" id="COG3408">
    <property type="taxonomic scope" value="Bacteria"/>
</dbReference>
<proteinExistence type="predicted"/>
<dbReference type="Pfam" id="PF17390">
    <property type="entry name" value="Bac_rhamnosid_C"/>
    <property type="match status" value="1"/>
</dbReference>
<feature type="domain" description="Alpha-L-rhamnosidase concanavalin-like" evidence="4">
    <location>
        <begin position="348"/>
        <end position="435"/>
    </location>
</feature>
<dbReference type="Proteomes" id="UP000003340">
    <property type="component" value="Unassembled WGS sequence"/>
</dbReference>